<proteinExistence type="predicted"/>
<protein>
    <submittedName>
        <fullName evidence="2">Uncharacterized protein</fullName>
    </submittedName>
</protein>
<feature type="region of interest" description="Disordered" evidence="1">
    <location>
        <begin position="156"/>
        <end position="185"/>
    </location>
</feature>
<organism evidence="2 3">
    <name type="scientific">Thlaspi arvense</name>
    <name type="common">Field penny-cress</name>
    <dbReference type="NCBI Taxonomy" id="13288"/>
    <lineage>
        <taxon>Eukaryota</taxon>
        <taxon>Viridiplantae</taxon>
        <taxon>Streptophyta</taxon>
        <taxon>Embryophyta</taxon>
        <taxon>Tracheophyta</taxon>
        <taxon>Spermatophyta</taxon>
        <taxon>Magnoliopsida</taxon>
        <taxon>eudicotyledons</taxon>
        <taxon>Gunneridae</taxon>
        <taxon>Pentapetalae</taxon>
        <taxon>rosids</taxon>
        <taxon>malvids</taxon>
        <taxon>Brassicales</taxon>
        <taxon>Brassicaceae</taxon>
        <taxon>Thlaspideae</taxon>
        <taxon>Thlaspi</taxon>
    </lineage>
</organism>
<name>A0AAU9SU47_THLAR</name>
<evidence type="ECO:0000313" key="2">
    <source>
        <dbReference type="EMBL" id="CAH2072062.1"/>
    </source>
</evidence>
<accession>A0AAU9SU47</accession>
<gene>
    <name evidence="2" type="ORF">TAV2_LOCUS20511</name>
</gene>
<dbReference type="Proteomes" id="UP000836841">
    <property type="component" value="Chromosome 6"/>
</dbReference>
<evidence type="ECO:0000313" key="3">
    <source>
        <dbReference type="Proteomes" id="UP000836841"/>
    </source>
</evidence>
<feature type="non-terminal residue" evidence="2">
    <location>
        <position position="1"/>
    </location>
</feature>
<sequence length="211" mass="23921">MRPGQRIARKAAHPIRNFCEKLKSGSMCLKGFPLILQLMAFKNISSLPSLLKLSDEKPTLIQTHRVKLPKQPPLQMDDILRAEHDPKLVVNPIFSFEPLDDEGWAEWDDESKDAKVKFMVDRIDKGDTFSKHEWPGGDSSLPLVVVKPTKLVGYTKQATARRPAKGKSASMTPPAFSSKSRTNRRIKTRQLHINADAPHEYEEQNAWLLSQ</sequence>
<dbReference type="EMBL" id="OU466862">
    <property type="protein sequence ID" value="CAH2072062.1"/>
    <property type="molecule type" value="Genomic_DNA"/>
</dbReference>
<keyword evidence="3" id="KW-1185">Reference proteome</keyword>
<dbReference type="AlphaFoldDB" id="A0AAU9SU47"/>
<reference evidence="2 3" key="1">
    <citation type="submission" date="2022-03" db="EMBL/GenBank/DDBJ databases">
        <authorList>
            <person name="Nunn A."/>
            <person name="Chopra R."/>
            <person name="Nunn A."/>
            <person name="Contreras Garrido A."/>
        </authorList>
    </citation>
    <scope>NUCLEOTIDE SEQUENCE [LARGE SCALE GENOMIC DNA]</scope>
</reference>
<evidence type="ECO:0000256" key="1">
    <source>
        <dbReference type="SAM" id="MobiDB-lite"/>
    </source>
</evidence>
<feature type="compositionally biased region" description="Polar residues" evidence="1">
    <location>
        <begin position="169"/>
        <end position="180"/>
    </location>
</feature>